<dbReference type="Pfam" id="PF20013">
    <property type="entry name" value="GAP1-N2"/>
    <property type="match status" value="1"/>
</dbReference>
<gene>
    <name evidence="5" type="ORF">HNR10_005609</name>
</gene>
<evidence type="ECO:0000313" key="6">
    <source>
        <dbReference type="Proteomes" id="UP000572051"/>
    </source>
</evidence>
<dbReference type="InterPro" id="IPR045401">
    <property type="entry name" value="GAP1-M"/>
</dbReference>
<dbReference type="Proteomes" id="UP000572051">
    <property type="component" value="Unassembled WGS sequence"/>
</dbReference>
<organism evidence="5 6">
    <name type="scientific">Nocardiopsis aegyptia</name>
    <dbReference type="NCBI Taxonomy" id="220378"/>
    <lineage>
        <taxon>Bacteria</taxon>
        <taxon>Bacillati</taxon>
        <taxon>Actinomycetota</taxon>
        <taxon>Actinomycetes</taxon>
        <taxon>Streptosporangiales</taxon>
        <taxon>Nocardiopsidaceae</taxon>
        <taxon>Nocardiopsis</taxon>
    </lineage>
</organism>
<feature type="compositionally biased region" description="Basic and acidic residues" evidence="1">
    <location>
        <begin position="585"/>
        <end position="601"/>
    </location>
</feature>
<evidence type="ECO:0000259" key="3">
    <source>
        <dbReference type="Pfam" id="PF20014"/>
    </source>
</evidence>
<accession>A0A7Z0JCR4</accession>
<dbReference type="EMBL" id="JACCFS010000001">
    <property type="protein sequence ID" value="NYJ37728.1"/>
    <property type="molecule type" value="Genomic_DNA"/>
</dbReference>
<dbReference type="AlphaFoldDB" id="A0A7Z0JCR4"/>
<sequence length="899" mass="95895">MSTAEAHYTSVESGPTGDPGFQFVHVSPGLRPALLRRIERLLSYEPPPAMPVRPDPAELSDFPVALSHTRLTNDTTVLSHTVYVGRDHTGRYGNYYAHALVLHGARGSGALPIDTWGSSLWRTAAQDARADTRTGPAADTAPQAEAGSTAGGGTADRHAVQGLPHGPALLSPDRLTAFARRHPGRVAAVLTDVLRALDEDGGADRQVVLVGSSTEAAHWIALACHSLPADLAERLTFTTYTRRPDLSPHHVIGVTEDCAAAVADNASADRYRVHRSTGPDLDPAPGTAPITWAVAAAALWEAGHGDLLRETVSADPPDPPDPSGPPTPGPPLTRRVQDLGGALACAALAEGIGLPAEAASAALSWCRERVDEHPRAWWATLIAALTAGAPPRPEPVRDLATALERRFDSALTAPLVAAALGSLPALLVDEPDHADLREVLRWARSRLGATGEDRLLRPARRALQDALTRDGTPVHVLLDLFRLSDVLVQPHLQEEHAVRLLVPPLLDGGPARAEVAALLGEPGQARSRSVVLRALDTRARDEPGPVLELVAQDAPAWLLDPPPPPLRALRAVQRLVAARRGAHGTRADDDRAPAARPEDTGRADLDEFALVAETLAPGGEPDGASVRLALRMVWAGSAPDPGRAARMLRACPHPDVAEAASALVVGAPRPHRRVTALADLLMDHHLDLFPSRHRPVVELVALTGRLRDVDRGTGTDRVVRRHMELLLSRAGRGPLGEDAARAVVDRVVDPEGFAAADRVFALEFAEFAARATPELAAAYIRRARAELPPALRGDHRMCAAHAWLWWSRGGTPAWESARDTLLEQVLAPALRALRPARRRDAYALIEAVAPDTAAQVRSWMARGAPGRVRPGGLGTVLRRVGPGRVRAPADRSARPVFRP</sequence>
<dbReference type="Pfam" id="PF20014">
    <property type="entry name" value="GAP1-M"/>
    <property type="match status" value="1"/>
</dbReference>
<feature type="domain" description="GTPase-associated protein 1 middle" evidence="3">
    <location>
        <begin position="175"/>
        <end position="275"/>
    </location>
</feature>
<feature type="region of interest" description="Disordered" evidence="1">
    <location>
        <begin position="309"/>
        <end position="336"/>
    </location>
</feature>
<evidence type="ECO:0000259" key="2">
    <source>
        <dbReference type="Pfam" id="PF20013"/>
    </source>
</evidence>
<feature type="region of interest" description="Disordered" evidence="1">
    <location>
        <begin position="580"/>
        <end position="601"/>
    </location>
</feature>
<proteinExistence type="predicted"/>
<evidence type="ECO:0000313" key="5">
    <source>
        <dbReference type="EMBL" id="NYJ37728.1"/>
    </source>
</evidence>
<keyword evidence="6" id="KW-1185">Reference proteome</keyword>
<name>A0A7Z0JCR4_9ACTN</name>
<protein>
    <submittedName>
        <fullName evidence="5">Uncharacterized protein</fullName>
    </submittedName>
</protein>
<dbReference type="InterPro" id="IPR045402">
    <property type="entry name" value="GAP1-N2"/>
</dbReference>
<feature type="domain" description="GTPase-associated protein 1-like C-terminal" evidence="4">
    <location>
        <begin position="300"/>
        <end position="855"/>
    </location>
</feature>
<evidence type="ECO:0000256" key="1">
    <source>
        <dbReference type="SAM" id="MobiDB-lite"/>
    </source>
</evidence>
<feature type="domain" description="GTPase-associated protein 1 N-terminal" evidence="2">
    <location>
        <begin position="4"/>
        <end position="128"/>
    </location>
</feature>
<evidence type="ECO:0000259" key="4">
    <source>
        <dbReference type="Pfam" id="PF20052"/>
    </source>
</evidence>
<dbReference type="Pfam" id="PF20052">
    <property type="entry name" value="GAP1-C"/>
    <property type="match status" value="1"/>
</dbReference>
<feature type="region of interest" description="Disordered" evidence="1">
    <location>
        <begin position="127"/>
        <end position="166"/>
    </location>
</feature>
<comment type="caution">
    <text evidence="5">The sequence shown here is derived from an EMBL/GenBank/DDBJ whole genome shotgun (WGS) entry which is preliminary data.</text>
</comment>
<feature type="compositionally biased region" description="Pro residues" evidence="1">
    <location>
        <begin position="316"/>
        <end position="331"/>
    </location>
</feature>
<dbReference type="RefSeq" id="WP_179828701.1">
    <property type="nucleotide sequence ID" value="NZ_JACCFS010000001.1"/>
</dbReference>
<dbReference type="InterPro" id="IPR049532">
    <property type="entry name" value="GAP1-like_C"/>
</dbReference>
<reference evidence="5 6" key="1">
    <citation type="submission" date="2020-07" db="EMBL/GenBank/DDBJ databases">
        <title>Sequencing the genomes of 1000 actinobacteria strains.</title>
        <authorList>
            <person name="Klenk H.-P."/>
        </authorList>
    </citation>
    <scope>NUCLEOTIDE SEQUENCE [LARGE SCALE GENOMIC DNA]</scope>
    <source>
        <strain evidence="5 6">DSM 44442</strain>
    </source>
</reference>
<feature type="region of interest" description="Disordered" evidence="1">
    <location>
        <begin position="1"/>
        <end position="20"/>
    </location>
</feature>